<evidence type="ECO:0000313" key="5">
    <source>
        <dbReference type="EMBL" id="MVX60121.1"/>
    </source>
</evidence>
<dbReference type="PANTHER" id="PTHR30408:SF12">
    <property type="entry name" value="TYPE I RESTRICTION ENZYME MJAVIII SPECIFICITY SUBUNIT"/>
    <property type="match status" value="1"/>
</dbReference>
<dbReference type="Pfam" id="PF01420">
    <property type="entry name" value="Methylase_S"/>
    <property type="match status" value="1"/>
</dbReference>
<evidence type="ECO:0000256" key="1">
    <source>
        <dbReference type="ARBA" id="ARBA00010923"/>
    </source>
</evidence>
<reference evidence="5 6" key="1">
    <citation type="submission" date="2019-12" db="EMBL/GenBank/DDBJ databases">
        <title>Microbes associate with the intestines of laboratory mice.</title>
        <authorList>
            <person name="Navarre W."/>
            <person name="Wong E."/>
        </authorList>
    </citation>
    <scope>NUCLEOTIDE SEQUENCE [LARGE SCALE GENOMIC DNA]</scope>
    <source>
        <strain evidence="5 6">NM66_B29</strain>
    </source>
</reference>
<organism evidence="5 6">
    <name type="scientific">Adlercreutzia mucosicola</name>
    <dbReference type="NCBI Taxonomy" id="580026"/>
    <lineage>
        <taxon>Bacteria</taxon>
        <taxon>Bacillati</taxon>
        <taxon>Actinomycetota</taxon>
        <taxon>Coriobacteriia</taxon>
        <taxon>Eggerthellales</taxon>
        <taxon>Eggerthellaceae</taxon>
        <taxon>Adlercreutzia</taxon>
    </lineage>
</organism>
<accession>A0A6N8JJQ2</accession>
<evidence type="ECO:0000259" key="4">
    <source>
        <dbReference type="Pfam" id="PF01420"/>
    </source>
</evidence>
<dbReference type="GO" id="GO:0009307">
    <property type="term" value="P:DNA restriction-modification system"/>
    <property type="evidence" value="ECO:0007669"/>
    <property type="project" value="UniProtKB-KW"/>
</dbReference>
<dbReference type="PANTHER" id="PTHR30408">
    <property type="entry name" value="TYPE-1 RESTRICTION ENZYME ECOKI SPECIFICITY PROTEIN"/>
    <property type="match status" value="1"/>
</dbReference>
<dbReference type="GO" id="GO:0003677">
    <property type="term" value="F:DNA binding"/>
    <property type="evidence" value="ECO:0007669"/>
    <property type="project" value="UniProtKB-KW"/>
</dbReference>
<keyword evidence="2" id="KW-0680">Restriction system</keyword>
<dbReference type="InterPro" id="IPR044946">
    <property type="entry name" value="Restrct_endonuc_typeI_TRD_sf"/>
</dbReference>
<dbReference type="InterPro" id="IPR052021">
    <property type="entry name" value="Type-I_RS_S_subunit"/>
</dbReference>
<dbReference type="AlphaFoldDB" id="A0A6N8JJQ2"/>
<proteinExistence type="inferred from homology"/>
<name>A0A6N8JJQ2_9ACTN</name>
<comment type="caution">
    <text evidence="5">The sequence shown here is derived from an EMBL/GenBank/DDBJ whole genome shotgun (WGS) entry which is preliminary data.</text>
</comment>
<gene>
    <name evidence="5" type="ORF">GKZ27_01345</name>
</gene>
<dbReference type="CDD" id="cd17249">
    <property type="entry name" value="RMtype1_S_EcoR124I-TRD2-CR2_like"/>
    <property type="match status" value="1"/>
</dbReference>
<comment type="similarity">
    <text evidence="1">Belongs to the type-I restriction system S methylase family.</text>
</comment>
<keyword evidence="3" id="KW-0238">DNA-binding</keyword>
<dbReference type="Gene3D" id="3.90.220.20">
    <property type="entry name" value="DNA methylase specificity domains"/>
    <property type="match status" value="1"/>
</dbReference>
<dbReference type="InterPro" id="IPR000055">
    <property type="entry name" value="Restrct_endonuc_typeI_TRD"/>
</dbReference>
<protein>
    <recommendedName>
        <fullName evidence="4">Type I restriction modification DNA specificity domain-containing protein</fullName>
    </recommendedName>
</protein>
<evidence type="ECO:0000313" key="6">
    <source>
        <dbReference type="Proteomes" id="UP000463388"/>
    </source>
</evidence>
<evidence type="ECO:0000256" key="3">
    <source>
        <dbReference type="ARBA" id="ARBA00023125"/>
    </source>
</evidence>
<dbReference type="SUPFAM" id="SSF116734">
    <property type="entry name" value="DNA methylase specificity domain"/>
    <property type="match status" value="1"/>
</dbReference>
<sequence length="212" mass="23624">MRKKWHASPKSLGRCSKNPIACKPRSKRTWRRSALRCKTLGSIANISSGGTPSKRVESFWEGDIPWVSAKTLHGEAVRDSSLHISVEGLRQGSRLASKGDILVLTRGSGLFKMIPIAWVESPVAFNQDVKCLSVSNYLDARYLFYWLLSSRDFISANLETTGIGAGKIDTQFLLEMKVAWPDRDIREKIVNILDAITLKIGLNSRINDHLAA</sequence>
<feature type="domain" description="Type I restriction modification DNA specificity" evidence="4">
    <location>
        <begin position="38"/>
        <end position="210"/>
    </location>
</feature>
<keyword evidence="6" id="KW-1185">Reference proteome</keyword>
<dbReference type="Gene3D" id="1.10.287.1120">
    <property type="entry name" value="Bipartite methylase S protein"/>
    <property type="match status" value="1"/>
</dbReference>
<dbReference type="EMBL" id="WSRR01000002">
    <property type="protein sequence ID" value="MVX60121.1"/>
    <property type="molecule type" value="Genomic_DNA"/>
</dbReference>
<evidence type="ECO:0000256" key="2">
    <source>
        <dbReference type="ARBA" id="ARBA00022747"/>
    </source>
</evidence>
<dbReference type="Proteomes" id="UP000463388">
    <property type="component" value="Unassembled WGS sequence"/>
</dbReference>